<evidence type="ECO:0000313" key="2">
    <source>
        <dbReference type="Proteomes" id="UP000194565"/>
    </source>
</evidence>
<gene>
    <name evidence="1" type="ORF">HC62_01385</name>
</gene>
<organism evidence="1 2">
    <name type="scientific">Acetobacter tropicalis</name>
    <dbReference type="NCBI Taxonomy" id="104102"/>
    <lineage>
        <taxon>Bacteria</taxon>
        <taxon>Pseudomonadati</taxon>
        <taxon>Pseudomonadota</taxon>
        <taxon>Alphaproteobacteria</taxon>
        <taxon>Acetobacterales</taxon>
        <taxon>Acetobacteraceae</taxon>
        <taxon>Acetobacter</taxon>
    </lineage>
</organism>
<comment type="caution">
    <text evidence="1">The sequence shown here is derived from an EMBL/GenBank/DDBJ whole genome shotgun (WGS) entry which is preliminary data.</text>
</comment>
<dbReference type="AlphaFoldDB" id="A0A252ABW6"/>
<dbReference type="Proteomes" id="UP000194565">
    <property type="component" value="Unassembled WGS sequence"/>
</dbReference>
<sequence>MRDTKEEYEQGKGRVAVWLSPEDAEMLSKLWPDDSANDKVKDQYARIRFRSRAALHKAGLVSVHEPEESVSR</sequence>
<name>A0A252ABW6_9PROT</name>
<reference evidence="1 2" key="1">
    <citation type="submission" date="2014-06" db="EMBL/GenBank/DDBJ databases">
        <authorList>
            <person name="Ju J."/>
            <person name="Zhang J."/>
        </authorList>
    </citation>
    <scope>NUCLEOTIDE SEQUENCE [LARGE SCALE GENOMIC DNA]</scope>
    <source>
        <strain evidence="1">DmW_042</strain>
    </source>
</reference>
<evidence type="ECO:0000313" key="1">
    <source>
        <dbReference type="EMBL" id="OUI87088.1"/>
    </source>
</evidence>
<dbReference type="RefSeq" id="WP_086640466.1">
    <property type="nucleotide sequence ID" value="NZ_JOMM01000012.1"/>
</dbReference>
<proteinExistence type="predicted"/>
<dbReference type="EMBL" id="JOMM01000012">
    <property type="protein sequence ID" value="OUI87088.1"/>
    <property type="molecule type" value="Genomic_DNA"/>
</dbReference>
<accession>A0A252ABW6</accession>
<protein>
    <submittedName>
        <fullName evidence="1">Uncharacterized protein</fullName>
    </submittedName>
</protein>